<proteinExistence type="predicted"/>
<dbReference type="PANTHER" id="PTHR35149:SF2">
    <property type="entry name" value="DUF262 DOMAIN-CONTAINING PROTEIN"/>
    <property type="match status" value="1"/>
</dbReference>
<keyword evidence="4" id="KW-1185">Reference proteome</keyword>
<sequence>MAYVNPSTQSIKTCFQSRYSLPYFQREYKWEPQHFAELINDVQEAFLLSFDPKHGRTEVASYAPYFLGSIITSVEAGGKKPLIDGQQRLTSTFLLLAVLERMRRDKAVAAALDLSTLLGSVSFGVMDYSIEFSASRKAVFDAYLDKTRTLDQAIEVAEDVTGLDEGDERLLEALRNTEGLLDSSVKNNIAYFIDYVVERVLLIDISVASEAEAHRVFVTMNDRGLRLGPIDLLKGQILSKIPTSAESQASHASWVESINQLRSLGAEEDSLFFRTLFRAKWADTIRGKSKGDPPGDFDNIGDAYHRWFEDNAGKLGIANSDDYLRFAKVDIPKYVEIYTFIKQAEASPIAGYEVLYYNAVRKFSFQSMTLMAVTSVSDVTADWKAKILLVARLADVLLTSRTIEGKENNYENLRDISFNLAKAVRGKIEADLLTYVKAEWPKYFAHLAQFAKLSYTSADKSDLLFLLARIAAYLEDELGMKSKTGFVMFWRRDRNQKTFDIEHLFKSTYDATVLPATHGFVDAKDYSEQRNLLGALILLPRSRNRSLQDKSYKEKLAIYATENVLAQTLTPAFYGNNPDVAKFIAARPGVGLASVADFEKGSIAARGATYTALAELIWAAP</sequence>
<evidence type="ECO:0000313" key="4">
    <source>
        <dbReference type="Proteomes" id="UP000507979"/>
    </source>
</evidence>
<name>A0A6J5ADD2_9BURK</name>
<dbReference type="Pfam" id="PF03235">
    <property type="entry name" value="GmrSD_N"/>
    <property type="match status" value="1"/>
</dbReference>
<feature type="domain" description="GmrSD restriction endonucleases N-terminal" evidence="1">
    <location>
        <begin position="16"/>
        <end position="237"/>
    </location>
</feature>
<dbReference type="AlphaFoldDB" id="A0A6J5ADD2"/>
<evidence type="ECO:0000313" key="3">
    <source>
        <dbReference type="EMBL" id="CAB3658236.1"/>
    </source>
</evidence>
<dbReference type="GeneID" id="92898998"/>
<dbReference type="PANTHER" id="PTHR35149">
    <property type="entry name" value="SLL5132 PROTEIN"/>
    <property type="match status" value="1"/>
</dbReference>
<feature type="domain" description="GmrSD restriction endonucleases C-terminal" evidence="2">
    <location>
        <begin position="487"/>
        <end position="564"/>
    </location>
</feature>
<evidence type="ECO:0008006" key="5">
    <source>
        <dbReference type="Google" id="ProtNLM"/>
    </source>
</evidence>
<dbReference type="InterPro" id="IPR011089">
    <property type="entry name" value="GmrSD_C"/>
</dbReference>
<evidence type="ECO:0000259" key="2">
    <source>
        <dbReference type="Pfam" id="PF07510"/>
    </source>
</evidence>
<protein>
    <recommendedName>
        <fullName evidence="5">DUF262 domain-containing protein</fullName>
    </recommendedName>
</protein>
<dbReference type="Proteomes" id="UP000507979">
    <property type="component" value="Unassembled WGS sequence"/>
</dbReference>
<evidence type="ECO:0000259" key="1">
    <source>
        <dbReference type="Pfam" id="PF03235"/>
    </source>
</evidence>
<dbReference type="InterPro" id="IPR004919">
    <property type="entry name" value="GmrSD_N"/>
</dbReference>
<organism evidence="3 4">
    <name type="scientific">Achromobacter insuavis</name>
    <dbReference type="NCBI Taxonomy" id="1287735"/>
    <lineage>
        <taxon>Bacteria</taxon>
        <taxon>Pseudomonadati</taxon>
        <taxon>Pseudomonadota</taxon>
        <taxon>Betaproteobacteria</taxon>
        <taxon>Burkholderiales</taxon>
        <taxon>Alcaligenaceae</taxon>
        <taxon>Achromobacter</taxon>
    </lineage>
</organism>
<reference evidence="3 4" key="1">
    <citation type="submission" date="2020-04" db="EMBL/GenBank/DDBJ databases">
        <authorList>
            <person name="De Canck E."/>
        </authorList>
    </citation>
    <scope>NUCLEOTIDE SEQUENCE [LARGE SCALE GENOMIC DNA]</scope>
    <source>
        <strain evidence="3 4">LMG 26845</strain>
    </source>
</reference>
<dbReference type="RefSeq" id="WP_054433859.1">
    <property type="nucleotide sequence ID" value="NZ_CADIJR010000029.1"/>
</dbReference>
<accession>A0A6J5ADD2</accession>
<dbReference type="EMBL" id="CADIJR010000029">
    <property type="protein sequence ID" value="CAB3658236.1"/>
    <property type="molecule type" value="Genomic_DNA"/>
</dbReference>
<dbReference type="Pfam" id="PF07510">
    <property type="entry name" value="GmrSD_C"/>
    <property type="match status" value="1"/>
</dbReference>
<gene>
    <name evidence="3" type="ORF">LMG26845_03135</name>
</gene>